<dbReference type="STRING" id="690879.TSACC_21134"/>
<evidence type="ECO:0000313" key="9">
    <source>
        <dbReference type="Proteomes" id="UP000076023"/>
    </source>
</evidence>
<feature type="signal peptide" evidence="6">
    <location>
        <begin position="1"/>
        <end position="23"/>
    </location>
</feature>
<dbReference type="Proteomes" id="UP000076023">
    <property type="component" value="Unassembled WGS sequence"/>
</dbReference>
<evidence type="ECO:0000313" key="8">
    <source>
        <dbReference type="EMBL" id="GAT32733.1"/>
    </source>
</evidence>
<evidence type="ECO:0000256" key="5">
    <source>
        <dbReference type="PROSITE-ProRule" id="PRU01240"/>
    </source>
</evidence>
<dbReference type="EMBL" id="BDCO01000002">
    <property type="protein sequence ID" value="GAT32733.1"/>
    <property type="molecule type" value="Genomic_DNA"/>
</dbReference>
<feature type="chain" id="PRO_5007524456" evidence="6">
    <location>
        <begin position="24"/>
        <end position="591"/>
    </location>
</feature>
<evidence type="ECO:0000256" key="4">
    <source>
        <dbReference type="ARBA" id="ARBA00022825"/>
    </source>
</evidence>
<keyword evidence="9" id="KW-1185">Reference proteome</keyword>
<dbReference type="InterPro" id="IPR023828">
    <property type="entry name" value="Peptidase_S8_Ser-AS"/>
</dbReference>
<dbReference type="InterPro" id="IPR013424">
    <property type="entry name" value="Ice-binding_C"/>
</dbReference>
<feature type="domain" description="Peptidase S8/S53" evidence="7">
    <location>
        <begin position="101"/>
        <end position="382"/>
    </location>
</feature>
<sequence length="591" mass="62598">MLFPRSSLSCLCAMLLGLGAGHADENARSLLITQQVGTNNLTTNYFTNEVVGAMLFYNEGFYGQRSVIANVEAGYIWNVHEVFDRSQIPAELGVSAAVTHYVADASITPEYDFHATMVGHVLAGTGYTAENGGQFDYGAADVSPFVKAGIAPFAELWSGAIATSFSPEDIGSFSTTTEATLSPYRTFFRGIAGRKADVINSSWGGDDPGATAETTRTIDALARENSTVAFVVSAGNSGDFPVSAPGSGYNNITVGSVGGTHFLTPSDFSSREAVDFYNPATGETIAGVRAAVDIAAPGENLALAAYLGKTGGLTPRTDLVQDVSPSDLYFPGMSGTSFSAPIVAGGIGLLKDVVHYYEENLVPLSAYTLDTRVVKSVLMAGATRTEGWNNGQTEQNGVITTTQSLDYATGAGAMNLEKTADIYLLSGTQDVAGLGGGAISGKGWDYGQLAEGGANEYRFTDSFTGQVELTISLNWFTGMDFDENDIGRSLSFANLNLEVWQIIDGELGNKVAESISLYNNAEFLRIALDTPGEYAIRVAFLGMIYDLDLAPNDTDYALAWQAEAVPEPAAWVLVLAGVIVGWVIRRRLILA</sequence>
<dbReference type="Pfam" id="PF00082">
    <property type="entry name" value="Peptidase_S8"/>
    <property type="match status" value="1"/>
</dbReference>
<dbReference type="SUPFAM" id="SSF52743">
    <property type="entry name" value="Subtilisin-like"/>
    <property type="match status" value="1"/>
</dbReference>
<keyword evidence="6" id="KW-0732">Signal</keyword>
<evidence type="ECO:0000256" key="2">
    <source>
        <dbReference type="ARBA" id="ARBA00022670"/>
    </source>
</evidence>
<dbReference type="InterPro" id="IPR000209">
    <property type="entry name" value="Peptidase_S8/S53_dom"/>
</dbReference>
<keyword evidence="2" id="KW-0645">Protease</keyword>
<evidence type="ECO:0000256" key="6">
    <source>
        <dbReference type="SAM" id="SignalP"/>
    </source>
</evidence>
<comment type="similarity">
    <text evidence="1 5">Belongs to the peptidase S8 family.</text>
</comment>
<protein>
    <submittedName>
        <fullName evidence="8">PEP-CTERM protein-sorting domain-containing protein</fullName>
    </submittedName>
</protein>
<dbReference type="InterPro" id="IPR050131">
    <property type="entry name" value="Peptidase_S8_subtilisin-like"/>
</dbReference>
<evidence type="ECO:0000256" key="1">
    <source>
        <dbReference type="ARBA" id="ARBA00011073"/>
    </source>
</evidence>
<accession>A0A146G5R7</accession>
<keyword evidence="3" id="KW-0378">Hydrolase</keyword>
<dbReference type="GO" id="GO:0006508">
    <property type="term" value="P:proteolysis"/>
    <property type="evidence" value="ECO:0007669"/>
    <property type="project" value="UniProtKB-KW"/>
</dbReference>
<gene>
    <name evidence="8" type="ORF">TSACC_21134</name>
</gene>
<dbReference type="OrthoDB" id="9798386at2"/>
<dbReference type="PROSITE" id="PS00138">
    <property type="entry name" value="SUBTILASE_SER"/>
    <property type="match status" value="1"/>
</dbReference>
<organism evidence="8 9">
    <name type="scientific">Terrimicrobium sacchariphilum</name>
    <dbReference type="NCBI Taxonomy" id="690879"/>
    <lineage>
        <taxon>Bacteria</taxon>
        <taxon>Pseudomonadati</taxon>
        <taxon>Verrucomicrobiota</taxon>
        <taxon>Terrimicrobiia</taxon>
        <taxon>Terrimicrobiales</taxon>
        <taxon>Terrimicrobiaceae</taxon>
        <taxon>Terrimicrobium</taxon>
    </lineage>
</organism>
<dbReference type="NCBIfam" id="TIGR02595">
    <property type="entry name" value="PEP_CTERM"/>
    <property type="match status" value="1"/>
</dbReference>
<dbReference type="PROSITE" id="PS51892">
    <property type="entry name" value="SUBTILASE"/>
    <property type="match status" value="1"/>
</dbReference>
<dbReference type="Gene3D" id="3.40.50.200">
    <property type="entry name" value="Peptidase S8/S53 domain"/>
    <property type="match status" value="1"/>
</dbReference>
<dbReference type="InParanoid" id="A0A146G5R7"/>
<dbReference type="GO" id="GO:0004252">
    <property type="term" value="F:serine-type endopeptidase activity"/>
    <property type="evidence" value="ECO:0007669"/>
    <property type="project" value="InterPro"/>
</dbReference>
<comment type="caution">
    <text evidence="8">The sequence shown here is derived from an EMBL/GenBank/DDBJ whole genome shotgun (WGS) entry which is preliminary data.</text>
</comment>
<reference evidence="9" key="1">
    <citation type="journal article" date="2017" name="Genome Announc.">
        <title>Draft Genome Sequence of Terrimicrobium sacchariphilum NM-5T, a Facultative Anaerobic Soil Bacterium of the Class Spartobacteria.</title>
        <authorList>
            <person name="Qiu Y.L."/>
            <person name="Tourlousse D.M."/>
            <person name="Matsuura N."/>
            <person name="Ohashi A."/>
            <person name="Sekiguchi Y."/>
        </authorList>
    </citation>
    <scope>NUCLEOTIDE SEQUENCE [LARGE SCALE GENOMIC DNA]</scope>
    <source>
        <strain evidence="9">NM-5</strain>
    </source>
</reference>
<name>A0A146G5R7_TERSA</name>
<evidence type="ECO:0000259" key="7">
    <source>
        <dbReference type="Pfam" id="PF00082"/>
    </source>
</evidence>
<dbReference type="InterPro" id="IPR036852">
    <property type="entry name" value="Peptidase_S8/S53_dom_sf"/>
</dbReference>
<keyword evidence="4" id="KW-0720">Serine protease</keyword>
<dbReference type="RefSeq" id="WP_153811508.1">
    <property type="nucleotide sequence ID" value="NZ_BDCO01000002.1"/>
</dbReference>
<dbReference type="PANTHER" id="PTHR43806">
    <property type="entry name" value="PEPTIDASE S8"/>
    <property type="match status" value="1"/>
</dbReference>
<comment type="caution">
    <text evidence="5">Lacks conserved residue(s) required for the propagation of feature annotation.</text>
</comment>
<dbReference type="PANTHER" id="PTHR43806:SF11">
    <property type="entry name" value="CEREVISIN-RELATED"/>
    <property type="match status" value="1"/>
</dbReference>
<evidence type="ECO:0000256" key="3">
    <source>
        <dbReference type="ARBA" id="ARBA00022801"/>
    </source>
</evidence>
<dbReference type="AlphaFoldDB" id="A0A146G5R7"/>
<proteinExistence type="inferred from homology"/>